<protein>
    <recommendedName>
        <fullName evidence="4">Cytochrome C and Quinol oxidase polypeptide I</fullName>
    </recommendedName>
</protein>
<accession>A0ABV8H652</accession>
<dbReference type="Gene3D" id="1.20.210.10">
    <property type="entry name" value="Cytochrome c oxidase-like, subunit I domain"/>
    <property type="match status" value="1"/>
</dbReference>
<comment type="caution">
    <text evidence="2">The sequence shown here is derived from an EMBL/GenBank/DDBJ whole genome shotgun (WGS) entry which is preliminary data.</text>
</comment>
<feature type="transmembrane region" description="Helical" evidence="1">
    <location>
        <begin position="77"/>
        <end position="98"/>
    </location>
</feature>
<dbReference type="RefSeq" id="WP_290236291.1">
    <property type="nucleotide sequence ID" value="NZ_JAUFPZ010000002.1"/>
</dbReference>
<reference evidence="3" key="1">
    <citation type="journal article" date="2019" name="Int. J. Syst. Evol. Microbiol.">
        <title>The Global Catalogue of Microorganisms (GCM) 10K type strain sequencing project: providing services to taxonomists for standard genome sequencing and annotation.</title>
        <authorList>
            <consortium name="The Broad Institute Genomics Platform"/>
            <consortium name="The Broad Institute Genome Sequencing Center for Infectious Disease"/>
            <person name="Wu L."/>
            <person name="Ma J."/>
        </authorList>
    </citation>
    <scope>NUCLEOTIDE SEQUENCE [LARGE SCALE GENOMIC DNA]</scope>
    <source>
        <strain evidence="3">CECT 9128</strain>
    </source>
</reference>
<feature type="transmembrane region" description="Helical" evidence="1">
    <location>
        <begin position="9"/>
        <end position="25"/>
    </location>
</feature>
<gene>
    <name evidence="2" type="ORF">ACFOS1_02965</name>
</gene>
<keyword evidence="3" id="KW-1185">Reference proteome</keyword>
<organism evidence="2 3">
    <name type="scientific">Zunongwangia endophytica</name>
    <dbReference type="NCBI Taxonomy" id="1808945"/>
    <lineage>
        <taxon>Bacteria</taxon>
        <taxon>Pseudomonadati</taxon>
        <taxon>Bacteroidota</taxon>
        <taxon>Flavobacteriia</taxon>
        <taxon>Flavobacteriales</taxon>
        <taxon>Flavobacteriaceae</taxon>
        <taxon>Zunongwangia</taxon>
    </lineage>
</organism>
<name>A0ABV8H652_9FLAO</name>
<feature type="transmembrane region" description="Helical" evidence="1">
    <location>
        <begin position="45"/>
        <end position="65"/>
    </location>
</feature>
<keyword evidence="1" id="KW-0472">Membrane</keyword>
<keyword evidence="1" id="KW-0812">Transmembrane</keyword>
<evidence type="ECO:0000256" key="1">
    <source>
        <dbReference type="SAM" id="Phobius"/>
    </source>
</evidence>
<proteinExistence type="predicted"/>
<sequence>MKQLLAKSYKLFWIFIPLVFMYGMFNKDHLCVLNIHDTYYAIHDVDFAGLIVIFYALFGVCYWLIDFFNKKLINWMTAYHVFISIFGLLFLLIFYGIINDLEFDYALKETLMMLTFIAGAITITAQLLFPLNLILSYFREKK</sequence>
<dbReference type="InterPro" id="IPR036927">
    <property type="entry name" value="Cyt_c_oxase-like_su1_sf"/>
</dbReference>
<keyword evidence="1" id="KW-1133">Transmembrane helix</keyword>
<dbReference type="EMBL" id="JBHSAS010000006">
    <property type="protein sequence ID" value="MFC4026352.1"/>
    <property type="molecule type" value="Genomic_DNA"/>
</dbReference>
<evidence type="ECO:0000313" key="3">
    <source>
        <dbReference type="Proteomes" id="UP001595793"/>
    </source>
</evidence>
<feature type="transmembrane region" description="Helical" evidence="1">
    <location>
        <begin position="110"/>
        <end position="138"/>
    </location>
</feature>
<evidence type="ECO:0008006" key="4">
    <source>
        <dbReference type="Google" id="ProtNLM"/>
    </source>
</evidence>
<dbReference type="Proteomes" id="UP001595793">
    <property type="component" value="Unassembled WGS sequence"/>
</dbReference>
<evidence type="ECO:0000313" key="2">
    <source>
        <dbReference type="EMBL" id="MFC4026352.1"/>
    </source>
</evidence>